<evidence type="ECO:0000313" key="1">
    <source>
        <dbReference type="EMBL" id="SVE04455.1"/>
    </source>
</evidence>
<dbReference type="SUPFAM" id="SSF51197">
    <property type="entry name" value="Clavaminate synthase-like"/>
    <property type="match status" value="1"/>
</dbReference>
<proteinExistence type="predicted"/>
<dbReference type="AlphaFoldDB" id="A0A383ABA6"/>
<evidence type="ECO:0008006" key="2">
    <source>
        <dbReference type="Google" id="ProtNLM"/>
    </source>
</evidence>
<dbReference type="Gene3D" id="2.60.120.620">
    <property type="entry name" value="q2cbj1_9rhob like domain"/>
    <property type="match status" value="1"/>
</dbReference>
<feature type="non-terminal residue" evidence="1">
    <location>
        <position position="137"/>
    </location>
</feature>
<sequence>MKKTDTKMPEVVDHTSVSLKTSFDRDCQEKFMSQGYLRLGKILSAESLQMLQKRIKDIMLGHVKYRNMRLQFYQDDSGSVHRTLGHQVATLGYRRIDDLEQDPLFLAYIQRPLFQQIANYYIGEQVSIFRSMLMNKP</sequence>
<reference evidence="1" key="1">
    <citation type="submission" date="2018-05" db="EMBL/GenBank/DDBJ databases">
        <authorList>
            <person name="Lanie J.A."/>
            <person name="Ng W.-L."/>
            <person name="Kazmierczak K.M."/>
            <person name="Andrzejewski T.M."/>
            <person name="Davidsen T.M."/>
            <person name="Wayne K.J."/>
            <person name="Tettelin H."/>
            <person name="Glass J.I."/>
            <person name="Rusch D."/>
            <person name="Podicherti R."/>
            <person name="Tsui H.-C.T."/>
            <person name="Winkler M.E."/>
        </authorList>
    </citation>
    <scope>NUCLEOTIDE SEQUENCE</scope>
</reference>
<name>A0A383ABA6_9ZZZZ</name>
<gene>
    <name evidence="1" type="ORF">METZ01_LOCUS457309</name>
</gene>
<protein>
    <recommendedName>
        <fullName evidence="2">Phytanoyl-CoA dioxygenase</fullName>
    </recommendedName>
</protein>
<organism evidence="1">
    <name type="scientific">marine metagenome</name>
    <dbReference type="NCBI Taxonomy" id="408172"/>
    <lineage>
        <taxon>unclassified sequences</taxon>
        <taxon>metagenomes</taxon>
        <taxon>ecological metagenomes</taxon>
    </lineage>
</organism>
<dbReference type="EMBL" id="UINC01190339">
    <property type="protein sequence ID" value="SVE04455.1"/>
    <property type="molecule type" value="Genomic_DNA"/>
</dbReference>
<accession>A0A383ABA6</accession>